<dbReference type="KEGG" id="dpu:SU48_07600"/>
<accession>A0A172T9M1</accession>
<dbReference type="Gene3D" id="3.40.33.10">
    <property type="entry name" value="CAP"/>
    <property type="match status" value="1"/>
</dbReference>
<dbReference type="PATRIC" id="fig|1182568.3.peg.1580"/>
<evidence type="ECO:0000256" key="1">
    <source>
        <dbReference type="SAM" id="SignalP"/>
    </source>
</evidence>
<dbReference type="OrthoDB" id="68195at2"/>
<proteinExistence type="predicted"/>
<dbReference type="PANTHER" id="PTHR31157:SF1">
    <property type="entry name" value="SCP DOMAIN-CONTAINING PROTEIN"/>
    <property type="match status" value="1"/>
</dbReference>
<dbReference type="SUPFAM" id="SSF55797">
    <property type="entry name" value="PR-1-like"/>
    <property type="match status" value="1"/>
</dbReference>
<dbReference type="CDD" id="cd05379">
    <property type="entry name" value="CAP_bacterial"/>
    <property type="match status" value="1"/>
</dbReference>
<reference evidence="3 4" key="1">
    <citation type="submission" date="2015-01" db="EMBL/GenBank/DDBJ databases">
        <title>Deinococcus puniceus/DY1/ whole genome sequencing.</title>
        <authorList>
            <person name="Kim M.K."/>
            <person name="Srinivasan S."/>
            <person name="Lee J.-J."/>
        </authorList>
    </citation>
    <scope>NUCLEOTIDE SEQUENCE [LARGE SCALE GENOMIC DNA]</scope>
    <source>
        <strain evidence="3 4">DY1</strain>
    </source>
</reference>
<feature type="signal peptide" evidence="1">
    <location>
        <begin position="1"/>
        <end position="27"/>
    </location>
</feature>
<gene>
    <name evidence="3" type="ORF">SU48_07600</name>
</gene>
<feature type="domain" description="SCP" evidence="2">
    <location>
        <begin position="37"/>
        <end position="161"/>
    </location>
</feature>
<sequence length="167" mass="17606">MLKRFFWHGFRHVLGLLAVVASASAVAQTSAESQLLARLNAARAQGVTCPGSGRRPAAGALAFSNTHAQAARIQANYMTASGRISHTGAGGSTPRIRAASSGVNAVSVTEIIFMGTGLNPEAAIRWWLNSPVHCFWMNEARYTHAGASIVQGSRGTSYVVVLSSQPR</sequence>
<evidence type="ECO:0000313" key="3">
    <source>
        <dbReference type="EMBL" id="ANE43654.1"/>
    </source>
</evidence>
<dbReference type="PANTHER" id="PTHR31157">
    <property type="entry name" value="SCP DOMAIN-CONTAINING PROTEIN"/>
    <property type="match status" value="1"/>
</dbReference>
<dbReference type="Pfam" id="PF00188">
    <property type="entry name" value="CAP"/>
    <property type="match status" value="1"/>
</dbReference>
<dbReference type="AlphaFoldDB" id="A0A172T9M1"/>
<dbReference type="STRING" id="1182568.SU48_07600"/>
<organism evidence="3 4">
    <name type="scientific">Deinococcus puniceus</name>
    <dbReference type="NCBI Taxonomy" id="1182568"/>
    <lineage>
        <taxon>Bacteria</taxon>
        <taxon>Thermotogati</taxon>
        <taxon>Deinococcota</taxon>
        <taxon>Deinococci</taxon>
        <taxon>Deinococcales</taxon>
        <taxon>Deinococcaceae</taxon>
        <taxon>Deinococcus</taxon>
    </lineage>
</organism>
<feature type="chain" id="PRO_5008000537" description="SCP domain-containing protein" evidence="1">
    <location>
        <begin position="28"/>
        <end position="167"/>
    </location>
</feature>
<dbReference type="EMBL" id="CP011387">
    <property type="protein sequence ID" value="ANE43654.1"/>
    <property type="molecule type" value="Genomic_DNA"/>
</dbReference>
<keyword evidence="1" id="KW-0732">Signal</keyword>
<dbReference type="InterPro" id="IPR035940">
    <property type="entry name" value="CAP_sf"/>
</dbReference>
<dbReference type="RefSeq" id="WP_064014723.1">
    <property type="nucleotide sequence ID" value="NZ_CP011387.1"/>
</dbReference>
<dbReference type="Proteomes" id="UP000077363">
    <property type="component" value="Chromosome"/>
</dbReference>
<evidence type="ECO:0000313" key="4">
    <source>
        <dbReference type="Proteomes" id="UP000077363"/>
    </source>
</evidence>
<name>A0A172T9M1_9DEIO</name>
<protein>
    <recommendedName>
        <fullName evidence="2">SCP domain-containing protein</fullName>
    </recommendedName>
</protein>
<evidence type="ECO:0000259" key="2">
    <source>
        <dbReference type="Pfam" id="PF00188"/>
    </source>
</evidence>
<keyword evidence="4" id="KW-1185">Reference proteome</keyword>
<dbReference type="InterPro" id="IPR014044">
    <property type="entry name" value="CAP_dom"/>
</dbReference>